<reference evidence="3 4" key="1">
    <citation type="submission" date="2014-04" db="EMBL/GenBank/DDBJ databases">
        <title>Whole genome of Muricauda olearia.</title>
        <authorList>
            <person name="Zhang X.-H."/>
            <person name="Tang K."/>
        </authorList>
    </citation>
    <scope>NUCLEOTIDE SEQUENCE [LARGE SCALE GENOMIC DNA]</scope>
    <source>
        <strain evidence="3 4">Th120</strain>
    </source>
</reference>
<dbReference type="PROSITE" id="PS51257">
    <property type="entry name" value="PROKAR_LIPOPROTEIN"/>
    <property type="match status" value="1"/>
</dbReference>
<dbReference type="InterPro" id="IPR025411">
    <property type="entry name" value="DUF4136"/>
</dbReference>
<feature type="domain" description="DUF4136" evidence="1">
    <location>
        <begin position="21"/>
        <end position="171"/>
    </location>
</feature>
<dbReference type="Gene3D" id="3.30.160.670">
    <property type="match status" value="1"/>
</dbReference>
<reference evidence="2 5" key="2">
    <citation type="submission" date="2019-10" db="EMBL/GenBank/DDBJ databases">
        <title>Muricauda olearia CL-SS4 JCM15563 genome.</title>
        <authorList>
            <person name="Liu L."/>
        </authorList>
    </citation>
    <scope>NUCLEOTIDE SEQUENCE [LARGE SCALE GENOMIC DNA]</scope>
    <source>
        <strain evidence="2 5">CL-SS4</strain>
    </source>
</reference>
<keyword evidence="4" id="KW-1185">Reference proteome</keyword>
<name>A0A444VPG1_9FLAO</name>
<gene>
    <name evidence="3" type="ORF">DN53_07590</name>
    <name evidence="2" type="ORF">F8C76_09080</name>
</gene>
<evidence type="ECO:0000313" key="2">
    <source>
        <dbReference type="EMBL" id="KAB7531629.1"/>
    </source>
</evidence>
<comment type="caution">
    <text evidence="3">The sequence shown here is derived from an EMBL/GenBank/DDBJ whole genome shotgun (WGS) entry which is preliminary data.</text>
</comment>
<dbReference type="AlphaFoldDB" id="A0A444VPG1"/>
<evidence type="ECO:0000259" key="1">
    <source>
        <dbReference type="Pfam" id="PF13590"/>
    </source>
</evidence>
<dbReference type="EMBL" id="JJMP01000002">
    <property type="protein sequence ID" value="RYC52582.1"/>
    <property type="molecule type" value="Genomic_DNA"/>
</dbReference>
<evidence type="ECO:0000313" key="3">
    <source>
        <dbReference type="EMBL" id="RYC52582.1"/>
    </source>
</evidence>
<dbReference type="Proteomes" id="UP000290261">
    <property type="component" value="Unassembled WGS sequence"/>
</dbReference>
<evidence type="ECO:0000313" key="4">
    <source>
        <dbReference type="Proteomes" id="UP000290261"/>
    </source>
</evidence>
<evidence type="ECO:0000313" key="5">
    <source>
        <dbReference type="Proteomes" id="UP000429785"/>
    </source>
</evidence>
<dbReference type="Pfam" id="PF13590">
    <property type="entry name" value="DUF4136"/>
    <property type="match status" value="1"/>
</dbReference>
<dbReference type="EMBL" id="WELG01000001">
    <property type="protein sequence ID" value="KAB7531629.1"/>
    <property type="molecule type" value="Genomic_DNA"/>
</dbReference>
<dbReference type="OrthoDB" id="1430233at2"/>
<organism evidence="3 4">
    <name type="scientific">Flagellimonas olearia</name>
    <dbReference type="NCBI Taxonomy" id="552546"/>
    <lineage>
        <taxon>Bacteria</taxon>
        <taxon>Pseudomonadati</taxon>
        <taxon>Bacteroidota</taxon>
        <taxon>Flavobacteriia</taxon>
        <taxon>Flavobacteriales</taxon>
        <taxon>Flavobacteriaceae</taxon>
        <taxon>Flagellimonas</taxon>
    </lineage>
</organism>
<dbReference type="Proteomes" id="UP000429785">
    <property type="component" value="Unassembled WGS sequence"/>
</dbReference>
<dbReference type="RefSeq" id="WP_129653272.1">
    <property type="nucleotide sequence ID" value="NZ_ML142907.1"/>
</dbReference>
<proteinExistence type="predicted"/>
<sequence>MRNLWIIVLCCLLASCVSIRVNYDYDRGTDFTSYTTYNYFSDLDSGLSQLDERRLIRILDSTLQLKGYRLAEEPDFFINIQSSEYRSGSNSAVGVGIGGTGRNVGGGVSLGLPIGNSGIQRHILFDFVDAQRDALFWQASTESGYRDNASPSVREERLRALVKKTLSKFPPETR</sequence>
<protein>
    <submittedName>
        <fullName evidence="2">DUF4136 domain-containing protein</fullName>
    </submittedName>
</protein>
<accession>A0A444VPG1</accession>